<name>A0A0L8LEL3_STRVR</name>
<evidence type="ECO:0000256" key="1">
    <source>
        <dbReference type="SAM" id="MobiDB-lite"/>
    </source>
</evidence>
<sequence length="66" mass="7112">MKSSAMSAAVSSMVEAEMRIWPEKGRSMSAMRSSEPVRSAARTRSRARVLSGSRSGRLTSCGRFGS</sequence>
<dbReference type="Proteomes" id="UP000037023">
    <property type="component" value="Unassembled WGS sequence"/>
</dbReference>
<comment type="caution">
    <text evidence="2">The sequence shown here is derived from an EMBL/GenBank/DDBJ whole genome shotgun (WGS) entry which is preliminary data.</text>
</comment>
<dbReference type="AlphaFoldDB" id="A0A0L8LEL3"/>
<proteinExistence type="predicted"/>
<reference evidence="2 3" key="1">
    <citation type="submission" date="2015-06" db="EMBL/GenBank/DDBJ databases">
        <authorList>
            <person name="Hoefler B.C."/>
            <person name="Straight P.D."/>
        </authorList>
    </citation>
    <scope>NUCLEOTIDE SEQUENCE [LARGE SCALE GENOMIC DNA]</scope>
    <source>
        <strain evidence="2 3">NRRL 3427</strain>
    </source>
</reference>
<gene>
    <name evidence="2" type="ORF">ADK34_01095</name>
</gene>
<protein>
    <submittedName>
        <fullName evidence="2">Uncharacterized protein</fullName>
    </submittedName>
</protein>
<feature type="region of interest" description="Disordered" evidence="1">
    <location>
        <begin position="25"/>
        <end position="66"/>
    </location>
</feature>
<dbReference type="EMBL" id="LGUP01000002">
    <property type="protein sequence ID" value="KOG36560.1"/>
    <property type="molecule type" value="Genomic_DNA"/>
</dbReference>
<evidence type="ECO:0000313" key="3">
    <source>
        <dbReference type="Proteomes" id="UP000037023"/>
    </source>
</evidence>
<organism evidence="2 3">
    <name type="scientific">Streptomyces viridochromogenes</name>
    <dbReference type="NCBI Taxonomy" id="1938"/>
    <lineage>
        <taxon>Bacteria</taxon>
        <taxon>Bacillati</taxon>
        <taxon>Actinomycetota</taxon>
        <taxon>Actinomycetes</taxon>
        <taxon>Kitasatosporales</taxon>
        <taxon>Streptomycetaceae</taxon>
        <taxon>Streptomyces</taxon>
    </lineage>
</organism>
<accession>A0A0L8LEL3</accession>
<evidence type="ECO:0000313" key="2">
    <source>
        <dbReference type="EMBL" id="KOG36560.1"/>
    </source>
</evidence>